<comment type="caution">
    <text evidence="1">The sequence shown here is derived from an EMBL/GenBank/DDBJ whole genome shotgun (WGS) entry which is preliminary data.</text>
</comment>
<gene>
    <name evidence="1" type="ORF">FYJ60_09215</name>
</gene>
<dbReference type="AlphaFoldDB" id="A0A7X2TPZ3"/>
<dbReference type="RefSeq" id="WP_154458403.1">
    <property type="nucleotide sequence ID" value="NZ_VUMV01000006.1"/>
</dbReference>
<evidence type="ECO:0000313" key="2">
    <source>
        <dbReference type="Proteomes" id="UP000466864"/>
    </source>
</evidence>
<dbReference type="Proteomes" id="UP000466864">
    <property type="component" value="Unassembled WGS sequence"/>
</dbReference>
<sequence>MAKNKASTARRFYASRCQQGMDGVQAEISLTIDGADMLSVDEEPLLSKGGKNIGKIRCQNGKVSVYINPVHCIRPNNCKPFGVVDAIKIEIVRSMVLEAIREYLKKYLQNEYSDESYDLGSIEVMQAECNLTLKVKSPELLSNVVDMFEKAFDKTTTYRKRKRKQGFEKKTLSCSTYVPKKYFVKIYDKTEEQHEKGNPAVERNLLRIEFKFYNEYLKRVYKDKTLNAVLTREGLAVLCREYKTVFEEVENKYIKPYLNYCVQTVFESLTSSETGNEIAETVARHKDLIVDMEVLRKALKRWYTDYKHIEDRSSKVVYYYKKNNFGIPIGVLETLKMFHNAAG</sequence>
<dbReference type="EMBL" id="VUMV01000006">
    <property type="protein sequence ID" value="MST82493.1"/>
    <property type="molecule type" value="Genomic_DNA"/>
</dbReference>
<reference evidence="1 2" key="1">
    <citation type="submission" date="2019-08" db="EMBL/GenBank/DDBJ databases">
        <title>In-depth cultivation of the pig gut microbiome towards novel bacterial diversity and tailored functional studies.</title>
        <authorList>
            <person name="Wylensek D."/>
            <person name="Hitch T.C.A."/>
            <person name="Clavel T."/>
        </authorList>
    </citation>
    <scope>NUCLEOTIDE SEQUENCE [LARGE SCALE GENOMIC DNA]</scope>
    <source>
        <strain evidence="1 2">Oil+RF-744-WCA-WT-13</strain>
    </source>
</reference>
<accession>A0A7X2TPZ3</accession>
<evidence type="ECO:0000313" key="1">
    <source>
        <dbReference type="EMBL" id="MST82493.1"/>
    </source>
</evidence>
<name>A0A7X2TPZ3_9FIRM</name>
<proteinExistence type="predicted"/>
<keyword evidence="2" id="KW-1185">Reference proteome</keyword>
<protein>
    <submittedName>
        <fullName evidence="1">Uncharacterized protein</fullName>
    </submittedName>
</protein>
<organism evidence="1 2">
    <name type="scientific">Bilifractor porci</name>
    <dbReference type="NCBI Taxonomy" id="2606636"/>
    <lineage>
        <taxon>Bacteria</taxon>
        <taxon>Bacillati</taxon>
        <taxon>Bacillota</taxon>
        <taxon>Clostridia</taxon>
        <taxon>Lachnospirales</taxon>
        <taxon>Lachnospiraceae</taxon>
        <taxon>Bilifractor</taxon>
    </lineage>
</organism>